<dbReference type="PANTHER" id="PTHR10963:SF55">
    <property type="entry name" value="GLYCOSIDE HYDROLASE FAMILY 16 PROTEIN"/>
    <property type="match status" value="1"/>
</dbReference>
<evidence type="ECO:0000259" key="3">
    <source>
        <dbReference type="PROSITE" id="PS51762"/>
    </source>
</evidence>
<dbReference type="InterPro" id="IPR013320">
    <property type="entry name" value="ConA-like_dom_sf"/>
</dbReference>
<dbReference type="InterPro" id="IPR050546">
    <property type="entry name" value="Glycosyl_Hydrlase_16"/>
</dbReference>
<comment type="similarity">
    <text evidence="1">Belongs to the glycosyl hydrolase 16 family.</text>
</comment>
<dbReference type="EMBL" id="CP081294">
    <property type="protein sequence ID" value="QZD94568.1"/>
    <property type="molecule type" value="Genomic_DNA"/>
</dbReference>
<evidence type="ECO:0000313" key="5">
    <source>
        <dbReference type="Proteomes" id="UP000824321"/>
    </source>
</evidence>
<keyword evidence="5" id="KW-1185">Reference proteome</keyword>
<keyword evidence="2" id="KW-0732">Signal</keyword>
<evidence type="ECO:0000256" key="2">
    <source>
        <dbReference type="SAM" id="SignalP"/>
    </source>
</evidence>
<dbReference type="Proteomes" id="UP000824321">
    <property type="component" value="Chromosome"/>
</dbReference>
<accession>A0ABX8ZZY9</accession>
<feature type="chain" id="PRO_5045895244" evidence="2">
    <location>
        <begin position="25"/>
        <end position="298"/>
    </location>
</feature>
<dbReference type="CDD" id="cd08023">
    <property type="entry name" value="GH16_laminarinase_like"/>
    <property type="match status" value="1"/>
</dbReference>
<name>A0ABX8ZZY9_9SPHN</name>
<dbReference type="PANTHER" id="PTHR10963">
    <property type="entry name" value="GLYCOSYL HYDROLASE-RELATED"/>
    <property type="match status" value="1"/>
</dbReference>
<dbReference type="PROSITE" id="PS51257">
    <property type="entry name" value="PROKAR_LIPOPROTEIN"/>
    <property type="match status" value="1"/>
</dbReference>
<reference evidence="4 5" key="1">
    <citation type="submission" date="2021-08" db="EMBL/GenBank/DDBJ databases">
        <title>Comparative Genomics Analysis of the Genus Qipengyuania Reveals Extensive Genetic Diversity and Metabolic Versatility, Including the Description of Fifteen Novel Species.</title>
        <authorList>
            <person name="Liu Y."/>
        </authorList>
    </citation>
    <scope>NUCLEOTIDE SEQUENCE [LARGE SCALE GENOMIC DNA]</scope>
    <source>
        <strain evidence="4 5">1NDH1</strain>
    </source>
</reference>
<dbReference type="SUPFAM" id="SSF49899">
    <property type="entry name" value="Concanavalin A-like lectins/glucanases"/>
    <property type="match status" value="1"/>
</dbReference>
<proteinExistence type="inferred from homology"/>
<dbReference type="RefSeq" id="WP_221430313.1">
    <property type="nucleotide sequence ID" value="NZ_CP081294.1"/>
</dbReference>
<dbReference type="Pfam" id="PF00722">
    <property type="entry name" value="Glyco_hydro_16"/>
    <property type="match status" value="1"/>
</dbReference>
<dbReference type="PROSITE" id="PS51762">
    <property type="entry name" value="GH16_2"/>
    <property type="match status" value="1"/>
</dbReference>
<sequence length="298" mass="33176">MNRFSTFALTCALGAAGMTAGCSANGDAGPSQAGDTAIDRELLFADEFDADTLDRDKWNVIGTDFWVNNEQQAYIDDPSVIAFTDEAEGADGGALILRPVFKPGEDPKAERNAPFVSGRIESQGKFDFTHGRAEARIKLPDNVGVWPAFWLLGNDQWPGTGEIDIMEYVGEKDWIGVALHGPGYSGETPLVNKYFFPEGEDVTDWHVYAVEWTNKQIDFMVDDHVLYRVTKPMVDNYGEWRFDNDKYLILNFAMGGAYPFKTNGIEEPYNGIPQETVDAVKAGEVEMLVDWVRVYAPE</sequence>
<evidence type="ECO:0000313" key="4">
    <source>
        <dbReference type="EMBL" id="QZD94568.1"/>
    </source>
</evidence>
<organism evidence="4 5">
    <name type="scientific">Qipengyuania gelatinilytica</name>
    <dbReference type="NCBI Taxonomy" id="2867231"/>
    <lineage>
        <taxon>Bacteria</taxon>
        <taxon>Pseudomonadati</taxon>
        <taxon>Pseudomonadota</taxon>
        <taxon>Alphaproteobacteria</taxon>
        <taxon>Sphingomonadales</taxon>
        <taxon>Erythrobacteraceae</taxon>
        <taxon>Qipengyuania</taxon>
    </lineage>
</organism>
<keyword evidence="4" id="KW-0378">Hydrolase</keyword>
<dbReference type="Gene3D" id="2.60.120.200">
    <property type="match status" value="1"/>
</dbReference>
<dbReference type="GO" id="GO:0016787">
    <property type="term" value="F:hydrolase activity"/>
    <property type="evidence" value="ECO:0007669"/>
    <property type="project" value="UniProtKB-KW"/>
</dbReference>
<protein>
    <submittedName>
        <fullName evidence="4">Glycoside hydrolase family 16 protein</fullName>
    </submittedName>
</protein>
<feature type="domain" description="GH16" evidence="3">
    <location>
        <begin position="22"/>
        <end position="298"/>
    </location>
</feature>
<evidence type="ECO:0000256" key="1">
    <source>
        <dbReference type="ARBA" id="ARBA00006865"/>
    </source>
</evidence>
<gene>
    <name evidence="4" type="ORF">K3136_10755</name>
</gene>
<feature type="signal peptide" evidence="2">
    <location>
        <begin position="1"/>
        <end position="24"/>
    </location>
</feature>
<dbReference type="InterPro" id="IPR000757">
    <property type="entry name" value="Beta-glucanase-like"/>
</dbReference>